<dbReference type="InterPro" id="IPR007138">
    <property type="entry name" value="ABM_dom"/>
</dbReference>
<accession>A0A3D9XS75</accession>
<dbReference type="Gene3D" id="3.30.70.100">
    <property type="match status" value="1"/>
</dbReference>
<proteinExistence type="predicted"/>
<dbReference type="GO" id="GO:0004497">
    <property type="term" value="F:monooxygenase activity"/>
    <property type="evidence" value="ECO:0007669"/>
    <property type="project" value="UniProtKB-KW"/>
</dbReference>
<reference evidence="2 3" key="1">
    <citation type="submission" date="2018-08" db="EMBL/GenBank/DDBJ databases">
        <title>Genomic Encyclopedia of Archaeal and Bacterial Type Strains, Phase II (KMG-II): from individual species to whole genera.</title>
        <authorList>
            <person name="Goeker M."/>
        </authorList>
    </citation>
    <scope>NUCLEOTIDE SEQUENCE [LARGE SCALE GENOMIC DNA]</scope>
    <source>
        <strain evidence="2 3">DSM 17099</strain>
    </source>
</reference>
<keyword evidence="2" id="KW-0560">Oxidoreductase</keyword>
<protein>
    <submittedName>
        <fullName evidence="2">Quinol monooxygenase YgiN</fullName>
    </submittedName>
</protein>
<gene>
    <name evidence="2" type="ORF">BDD41_1838</name>
</gene>
<evidence type="ECO:0000313" key="2">
    <source>
        <dbReference type="EMBL" id="REF73290.1"/>
    </source>
</evidence>
<organism evidence="2 3">
    <name type="scientific">Paracoccus versutus</name>
    <name type="common">Thiobacillus versutus</name>
    <dbReference type="NCBI Taxonomy" id="34007"/>
    <lineage>
        <taxon>Bacteria</taxon>
        <taxon>Pseudomonadati</taxon>
        <taxon>Pseudomonadota</taxon>
        <taxon>Alphaproteobacteria</taxon>
        <taxon>Rhodobacterales</taxon>
        <taxon>Paracoccaceae</taxon>
        <taxon>Paracoccus</taxon>
    </lineage>
</organism>
<dbReference type="InterPro" id="IPR011008">
    <property type="entry name" value="Dimeric_a/b-barrel"/>
</dbReference>
<dbReference type="AlphaFoldDB" id="A0A3D9XS75"/>
<dbReference type="EMBL" id="QTUJ01000001">
    <property type="protein sequence ID" value="REF73290.1"/>
    <property type="molecule type" value="Genomic_DNA"/>
</dbReference>
<feature type="domain" description="ABM" evidence="1">
    <location>
        <begin position="9"/>
        <end position="100"/>
    </location>
</feature>
<keyword evidence="2" id="KW-0503">Monooxygenase</keyword>
<evidence type="ECO:0000259" key="1">
    <source>
        <dbReference type="PROSITE" id="PS51725"/>
    </source>
</evidence>
<sequence>MPELKNMEVAVVATLSFPEGAAGRAVPELLEVIELFRAHEGFIAYDLSRDCVEPDVLRASELWTTQDCLNRHAAQADVDRWNAVLAKHGVIQQQYAVCSVSGVDVISIP</sequence>
<dbReference type="Proteomes" id="UP000256941">
    <property type="component" value="Unassembled WGS sequence"/>
</dbReference>
<dbReference type="Pfam" id="PF03992">
    <property type="entry name" value="ABM"/>
    <property type="match status" value="1"/>
</dbReference>
<dbReference type="SUPFAM" id="SSF54909">
    <property type="entry name" value="Dimeric alpha+beta barrel"/>
    <property type="match status" value="1"/>
</dbReference>
<dbReference type="PROSITE" id="PS51725">
    <property type="entry name" value="ABM"/>
    <property type="match status" value="1"/>
</dbReference>
<comment type="caution">
    <text evidence="2">The sequence shown here is derived from an EMBL/GenBank/DDBJ whole genome shotgun (WGS) entry which is preliminary data.</text>
</comment>
<evidence type="ECO:0000313" key="3">
    <source>
        <dbReference type="Proteomes" id="UP000256941"/>
    </source>
</evidence>
<name>A0A3D9XS75_PARVE</name>
<dbReference type="RefSeq" id="WP_147304482.1">
    <property type="nucleotide sequence ID" value="NZ_CP038196.1"/>
</dbReference>